<sequence length="68" mass="7144">MRFPDSECVNDLEAPRGQIDLLPRTDCEKLLLGVVVVAAPVVVAAAAVVVATAAAVVVHLIQVLIRVK</sequence>
<keyword evidence="3" id="KW-1185">Reference proteome</keyword>
<dbReference type="RefSeq" id="XP_009174759.1">
    <property type="nucleotide sequence ID" value="XM_009176495.1"/>
</dbReference>
<dbReference type="EMBL" id="KL596963">
    <property type="protein sequence ID" value="KER21480.1"/>
    <property type="molecule type" value="Genomic_DNA"/>
</dbReference>
<dbReference type="AlphaFoldDB" id="A0A074ZE50"/>
<dbReference type="Proteomes" id="UP000054324">
    <property type="component" value="Unassembled WGS sequence"/>
</dbReference>
<keyword evidence="1" id="KW-0472">Membrane</keyword>
<evidence type="ECO:0000256" key="1">
    <source>
        <dbReference type="SAM" id="Phobius"/>
    </source>
</evidence>
<protein>
    <submittedName>
        <fullName evidence="2">Uncharacterized protein</fullName>
    </submittedName>
</protein>
<keyword evidence="1" id="KW-0812">Transmembrane</keyword>
<keyword evidence="1" id="KW-1133">Transmembrane helix</keyword>
<evidence type="ECO:0000313" key="2">
    <source>
        <dbReference type="EMBL" id="KER21480.1"/>
    </source>
</evidence>
<name>A0A074ZE50_OPIVI</name>
<dbReference type="GeneID" id="20329243"/>
<dbReference type="KEGG" id="ovi:T265_15077"/>
<evidence type="ECO:0000313" key="3">
    <source>
        <dbReference type="Proteomes" id="UP000054324"/>
    </source>
</evidence>
<feature type="transmembrane region" description="Helical" evidence="1">
    <location>
        <begin position="30"/>
        <end position="61"/>
    </location>
</feature>
<organism evidence="2 3">
    <name type="scientific">Opisthorchis viverrini</name>
    <name type="common">Southeast Asian liver fluke</name>
    <dbReference type="NCBI Taxonomy" id="6198"/>
    <lineage>
        <taxon>Eukaryota</taxon>
        <taxon>Metazoa</taxon>
        <taxon>Spiralia</taxon>
        <taxon>Lophotrochozoa</taxon>
        <taxon>Platyhelminthes</taxon>
        <taxon>Trematoda</taxon>
        <taxon>Digenea</taxon>
        <taxon>Opisthorchiida</taxon>
        <taxon>Opisthorchiata</taxon>
        <taxon>Opisthorchiidae</taxon>
        <taxon>Opisthorchis</taxon>
    </lineage>
</organism>
<proteinExistence type="predicted"/>
<gene>
    <name evidence="2" type="ORF">T265_15077</name>
</gene>
<dbReference type="CTD" id="20329243"/>
<feature type="non-terminal residue" evidence="2">
    <location>
        <position position="68"/>
    </location>
</feature>
<reference evidence="2 3" key="1">
    <citation type="submission" date="2013-11" db="EMBL/GenBank/DDBJ databases">
        <title>Opisthorchis viverrini - life in the bile duct.</title>
        <authorList>
            <person name="Young N.D."/>
            <person name="Nagarajan N."/>
            <person name="Lin S.J."/>
            <person name="Korhonen P.K."/>
            <person name="Jex A.R."/>
            <person name="Hall R.S."/>
            <person name="Safavi-Hemami H."/>
            <person name="Kaewkong W."/>
            <person name="Bertrand D."/>
            <person name="Gao S."/>
            <person name="Seet Q."/>
            <person name="Wongkham S."/>
            <person name="Teh B.T."/>
            <person name="Wongkham C."/>
            <person name="Intapan P.M."/>
            <person name="Maleewong W."/>
            <person name="Yang X."/>
            <person name="Hu M."/>
            <person name="Wang Z."/>
            <person name="Hofmann A."/>
            <person name="Sternberg P.W."/>
            <person name="Tan P."/>
            <person name="Wang J."/>
            <person name="Gasser R.B."/>
        </authorList>
    </citation>
    <scope>NUCLEOTIDE SEQUENCE [LARGE SCALE GENOMIC DNA]</scope>
</reference>
<accession>A0A074ZE50</accession>